<dbReference type="GO" id="GO:0016255">
    <property type="term" value="P:attachment of GPI anchor to protein"/>
    <property type="evidence" value="ECO:0007669"/>
    <property type="project" value="InterPro"/>
</dbReference>
<sequence>MSTRLVIVAFWAFILVGLPFWWKTTEVYRANLPLNEIKAWQEDQTPRLELPITFIVHSAIDVTRSLQDRLSEKTQIIASCAIFPVQVKWQYWTEEKDDNVEELLARHNDMSFGHYHIYASSSPSSSSAVPCNITVGNARTSHVRVVDMSQESIAEAVMKLFDSAFVEEYKQLDQMACGTRNSDSKNDMSSMRSFKYSPRYQITFSLMNNDPEHLLVDWDIREAVKSYMHPLLKEISMVSNFTVDSQIQNYASLSIPPFERERPGKPSYYYYEQGQLSHFINSADWNLASTISSYPTVNFILYIPSPTQRLWIHDVHNRPLPDNAFLIPRWGGVLIKNLPKAPDGHYRLDKQKLHSTMRIFVSQLRSLIGIHEHDSLETSDTSITYLTSPHTGITLLEKDNLIRRCTVENIANAAKTLNSLAQLVTEIPNMVVLEEINTQVRHSLRDLELGSEALRNADYESALKHSIRATKLAEEAFFNPTMVSMLYFPDEHKYAIYMPLFVPISVPLVMAVLKGLKRKEPKKKTE</sequence>
<accession>A0A068RES9</accession>
<evidence type="ECO:0000256" key="9">
    <source>
        <dbReference type="ARBA" id="ARBA00023180"/>
    </source>
</evidence>
<evidence type="ECO:0000256" key="5">
    <source>
        <dbReference type="ARBA" id="ARBA00022692"/>
    </source>
</evidence>
<dbReference type="PANTHER" id="PTHR21072">
    <property type="entry name" value="GPI TRANSAMIDASE COMPONENT PIG-S"/>
    <property type="match status" value="1"/>
</dbReference>
<feature type="transmembrane region" description="Helical" evidence="10">
    <location>
        <begin position="494"/>
        <end position="513"/>
    </location>
</feature>
<organism evidence="11 12">
    <name type="scientific">Lichtheimia corymbifera JMRC:FSU:9682</name>
    <dbReference type="NCBI Taxonomy" id="1263082"/>
    <lineage>
        <taxon>Eukaryota</taxon>
        <taxon>Fungi</taxon>
        <taxon>Fungi incertae sedis</taxon>
        <taxon>Mucoromycota</taxon>
        <taxon>Mucoromycotina</taxon>
        <taxon>Mucoromycetes</taxon>
        <taxon>Mucorales</taxon>
        <taxon>Lichtheimiaceae</taxon>
        <taxon>Lichtheimia</taxon>
    </lineage>
</organism>
<evidence type="ECO:0000256" key="1">
    <source>
        <dbReference type="ARBA" id="ARBA00004477"/>
    </source>
</evidence>
<keyword evidence="8 10" id="KW-0472">Membrane</keyword>
<evidence type="ECO:0000313" key="11">
    <source>
        <dbReference type="EMBL" id="CDH48220.1"/>
    </source>
</evidence>
<comment type="pathway">
    <text evidence="2">Glycolipid biosynthesis; glycosylphosphatidylinositol-anchor biosynthesis.</text>
</comment>
<keyword evidence="6" id="KW-0256">Endoplasmic reticulum</keyword>
<keyword evidence="12" id="KW-1185">Reference proteome</keyword>
<dbReference type="VEuPathDB" id="FungiDB:LCOR_00020.1"/>
<comment type="caution">
    <text evidence="11">The sequence shown here is derived from an EMBL/GenBank/DDBJ whole genome shotgun (WGS) entry which is preliminary data.</text>
</comment>
<dbReference type="STRING" id="1263082.A0A068RES9"/>
<name>A0A068RES9_9FUNG</name>
<evidence type="ECO:0000256" key="7">
    <source>
        <dbReference type="ARBA" id="ARBA00022989"/>
    </source>
</evidence>
<evidence type="ECO:0000256" key="6">
    <source>
        <dbReference type="ARBA" id="ARBA00022824"/>
    </source>
</evidence>
<dbReference type="Proteomes" id="UP000027586">
    <property type="component" value="Unassembled WGS sequence"/>
</dbReference>
<dbReference type="GO" id="GO:0006506">
    <property type="term" value="P:GPI anchor biosynthetic process"/>
    <property type="evidence" value="ECO:0007669"/>
    <property type="project" value="UniProtKB-UniPathway"/>
</dbReference>
<comment type="subcellular location">
    <subcellularLocation>
        <location evidence="1">Endoplasmic reticulum membrane</location>
        <topology evidence="1">Multi-pass membrane protein</topology>
    </subcellularLocation>
</comment>
<keyword evidence="5 10" id="KW-0812">Transmembrane</keyword>
<comment type="similarity">
    <text evidence="3">Belongs to the PIGS family.</text>
</comment>
<evidence type="ECO:0000256" key="10">
    <source>
        <dbReference type="SAM" id="Phobius"/>
    </source>
</evidence>
<evidence type="ECO:0000256" key="4">
    <source>
        <dbReference type="ARBA" id="ARBA00022502"/>
    </source>
</evidence>
<evidence type="ECO:0000256" key="8">
    <source>
        <dbReference type="ARBA" id="ARBA00023136"/>
    </source>
</evidence>
<reference evidence="11" key="1">
    <citation type="submission" date="2013-08" db="EMBL/GenBank/DDBJ databases">
        <title>Gene expansion shapes genome architecture in the human pathogen Lichtheimia corymbifera: an evolutionary genomics analysis in the ancient terrestrial Mucorales (Mucoromycotina).</title>
        <authorList>
            <person name="Schwartze V.U."/>
            <person name="Winter S."/>
            <person name="Shelest E."/>
            <person name="Marcet-Houben M."/>
            <person name="Horn F."/>
            <person name="Wehner S."/>
            <person name="Hoffmann K."/>
            <person name="Riege K."/>
            <person name="Sammeth M."/>
            <person name="Nowrousian M."/>
            <person name="Valiante V."/>
            <person name="Linde J."/>
            <person name="Jacobsen I.D."/>
            <person name="Marz M."/>
            <person name="Brakhage A.A."/>
            <person name="Gabaldon T."/>
            <person name="Bocker S."/>
            <person name="Voigt K."/>
        </authorList>
    </citation>
    <scope>NUCLEOTIDE SEQUENCE [LARGE SCALE GENOMIC DNA]</scope>
    <source>
        <strain evidence="11">FSU 9682</strain>
    </source>
</reference>
<evidence type="ECO:0000256" key="3">
    <source>
        <dbReference type="ARBA" id="ARBA00005316"/>
    </source>
</evidence>
<keyword evidence="9" id="KW-0325">Glycoprotein</keyword>
<dbReference type="AlphaFoldDB" id="A0A068RES9"/>
<evidence type="ECO:0000256" key="2">
    <source>
        <dbReference type="ARBA" id="ARBA00004687"/>
    </source>
</evidence>
<evidence type="ECO:0000313" key="12">
    <source>
        <dbReference type="Proteomes" id="UP000027586"/>
    </source>
</evidence>
<proteinExistence type="inferred from homology"/>
<dbReference type="UniPathway" id="UPA00196"/>
<keyword evidence="7 10" id="KW-1133">Transmembrane helix</keyword>
<gene>
    <name evidence="11" type="ORF">LCOR_00020.1</name>
</gene>
<dbReference type="InterPro" id="IPR019540">
    <property type="entry name" value="PtdIno-glycan_biosynth_class_S"/>
</dbReference>
<dbReference type="EMBL" id="CBTN010000001">
    <property type="protein sequence ID" value="CDH48220.1"/>
    <property type="molecule type" value="Genomic_DNA"/>
</dbReference>
<protein>
    <submittedName>
        <fullName evidence="11">Gpi transamidase component pig-s-like</fullName>
    </submittedName>
</protein>
<dbReference type="Pfam" id="PF10510">
    <property type="entry name" value="PIG-S"/>
    <property type="match status" value="1"/>
</dbReference>
<dbReference type="GO" id="GO:0042765">
    <property type="term" value="C:GPI-anchor transamidase complex"/>
    <property type="evidence" value="ECO:0007669"/>
    <property type="project" value="InterPro"/>
</dbReference>
<keyword evidence="4" id="KW-0337">GPI-anchor biosynthesis</keyword>
<dbReference type="OrthoDB" id="28748at2759"/>
<dbReference type="PANTHER" id="PTHR21072:SF13">
    <property type="entry name" value="GPI TRANSAMIDASE COMPONENT PIG-S"/>
    <property type="match status" value="1"/>
</dbReference>